<dbReference type="InterPro" id="IPR039910">
    <property type="entry name" value="D15-like"/>
</dbReference>
<dbReference type="PANTHER" id="PTHR12815">
    <property type="entry name" value="SORTING AND ASSEMBLY MACHINERY SAMM50 PROTEIN FAMILY MEMBER"/>
    <property type="match status" value="1"/>
</dbReference>
<gene>
    <name evidence="10" type="primary">bamA</name>
    <name evidence="10" type="ORF">EW093_00615</name>
</gene>
<evidence type="ECO:0000259" key="8">
    <source>
        <dbReference type="Pfam" id="PF01103"/>
    </source>
</evidence>
<dbReference type="PANTHER" id="PTHR12815:SF47">
    <property type="entry name" value="TRANSLOCATION AND ASSEMBLY MODULE SUBUNIT TAMA"/>
    <property type="match status" value="1"/>
</dbReference>
<dbReference type="OrthoDB" id="9776356at2"/>
<dbReference type="RefSeq" id="WP_149566527.1">
    <property type="nucleotide sequence ID" value="NZ_CP035807.1"/>
</dbReference>
<keyword evidence="2" id="KW-0812">Transmembrane</keyword>
<comment type="subcellular location">
    <subcellularLocation>
        <location evidence="1">Membrane</location>
    </subcellularLocation>
</comment>
<evidence type="ECO:0000256" key="1">
    <source>
        <dbReference type="ARBA" id="ARBA00004370"/>
    </source>
</evidence>
<evidence type="ECO:0000313" key="10">
    <source>
        <dbReference type="EMBL" id="QEN03267.1"/>
    </source>
</evidence>
<dbReference type="NCBIfam" id="TIGR03303">
    <property type="entry name" value="OM_YaeT"/>
    <property type="match status" value="1"/>
</dbReference>
<dbReference type="Pfam" id="PF07244">
    <property type="entry name" value="POTRA"/>
    <property type="match status" value="5"/>
</dbReference>
<evidence type="ECO:0000256" key="7">
    <source>
        <dbReference type="NCBIfam" id="TIGR03303"/>
    </source>
</evidence>
<keyword evidence="6" id="KW-0998">Cell outer membrane</keyword>
<dbReference type="InterPro" id="IPR010827">
    <property type="entry name" value="BamA/TamA_POTRA"/>
</dbReference>
<evidence type="ECO:0000256" key="6">
    <source>
        <dbReference type="ARBA" id="ARBA00023237"/>
    </source>
</evidence>
<dbReference type="KEGG" id="sper:EW093_00615"/>
<evidence type="ECO:0000256" key="2">
    <source>
        <dbReference type="ARBA" id="ARBA00022692"/>
    </source>
</evidence>
<keyword evidence="5" id="KW-0472">Membrane</keyword>
<feature type="domain" description="POTRA" evidence="9">
    <location>
        <begin position="33"/>
        <end position="104"/>
    </location>
</feature>
<feature type="domain" description="POTRA" evidence="9">
    <location>
        <begin position="188"/>
        <end position="276"/>
    </location>
</feature>
<proteinExistence type="predicted"/>
<evidence type="ECO:0000256" key="3">
    <source>
        <dbReference type="ARBA" id="ARBA00022729"/>
    </source>
</evidence>
<feature type="domain" description="Bacterial surface antigen (D15)" evidence="8">
    <location>
        <begin position="460"/>
        <end position="800"/>
    </location>
</feature>
<accession>A0A5C1Q7B6</accession>
<dbReference type="GO" id="GO:0071709">
    <property type="term" value="P:membrane assembly"/>
    <property type="evidence" value="ECO:0007669"/>
    <property type="project" value="InterPro"/>
</dbReference>
<reference evidence="10 11" key="1">
    <citation type="submission" date="2019-02" db="EMBL/GenBank/DDBJ databases">
        <authorList>
            <person name="Fomenkov A."/>
            <person name="Dubinina G."/>
            <person name="Grabovich M."/>
            <person name="Vincze T."/>
            <person name="Roberts R.J."/>
        </authorList>
    </citation>
    <scope>NUCLEOTIDE SEQUENCE [LARGE SCALE GENOMIC DNA]</scope>
    <source>
        <strain evidence="10 11">P</strain>
    </source>
</reference>
<evidence type="ECO:0000259" key="9">
    <source>
        <dbReference type="Pfam" id="PF07244"/>
    </source>
</evidence>
<keyword evidence="3" id="KW-0732">Signal</keyword>
<dbReference type="Gene3D" id="2.40.160.50">
    <property type="entry name" value="membrane protein fhac: a member of the omp85/tpsb transporter family"/>
    <property type="match status" value="1"/>
</dbReference>
<evidence type="ECO:0000313" key="11">
    <source>
        <dbReference type="Proteomes" id="UP000323824"/>
    </source>
</evidence>
<dbReference type="InterPro" id="IPR000184">
    <property type="entry name" value="Bac_surfAg_D15"/>
</dbReference>
<feature type="domain" description="POTRA" evidence="9">
    <location>
        <begin position="361"/>
        <end position="431"/>
    </location>
</feature>
<evidence type="ECO:0000256" key="5">
    <source>
        <dbReference type="ARBA" id="ARBA00023136"/>
    </source>
</evidence>
<dbReference type="EMBL" id="CP035807">
    <property type="protein sequence ID" value="QEN03267.1"/>
    <property type="molecule type" value="Genomic_DNA"/>
</dbReference>
<reference evidence="10 11" key="2">
    <citation type="submission" date="2019-09" db="EMBL/GenBank/DDBJ databases">
        <title>Complete Genome Sequence and Methylome Analysis of free living Spirochaetas.</title>
        <authorList>
            <person name="Leshcheva N."/>
            <person name="Mikheeva N."/>
        </authorList>
    </citation>
    <scope>NUCLEOTIDE SEQUENCE [LARGE SCALE GENOMIC DNA]</scope>
    <source>
        <strain evidence="10 11">P</strain>
    </source>
</reference>
<dbReference type="Pfam" id="PF01103">
    <property type="entry name" value="Omp85"/>
    <property type="match status" value="1"/>
</dbReference>
<dbReference type="InterPro" id="IPR023707">
    <property type="entry name" value="OM_assembly_BamA"/>
</dbReference>
<keyword evidence="11" id="KW-1185">Reference proteome</keyword>
<sequence length="835" mass="93693">MSKIGLIVSLFFISTGMFLFSQEDNNWVQGKTIVDVEFEGLNNIDKNELNGVVSKYIGQEFSDELFLELQTLMYELDYFEIIVPSAKPGDENNNSVVIVFQVQESPSISKITFTGNSLGKTELFGSIMIKAKDIYSDFKVKRAQDSIIKLYNGKGYPNVSVEVEKESIPEDNSLLITFNINEGDQTLIKEINFHGNNIFTTDSKLRSLIDTKKKSLFKDGVYKEDVIQSDILKIEGLYHNNGYIKARVVDVKTTLKDDESKENVKNMTIDFFIEEGDVYTYGGITYKGNEIYTDAQFDKFEFLKYGEVYNKSLHERRFVNIQSLYYDNGYIENSFHDEVEIDEENKIISHVITIVERGVAHIGTISVTGNTKTKDIVILREIQIESGDVFSRQKVWEAMSNIMSTAIFTNTIPQLNKNESGNMDLVFEVEEARTLNLMGGITVSGADFEPALSFSLKDTNFMGMGRTFGGSLNLGVDTQSFSLEYSEPRILNSEFFGGGSLSFSHSKSDILQLGGTDDGLDGEGNDGKEYPLLSGVDSYADYDKWISDGSSISSSEPDLTTYDISLALSGGHLWYTDLGRLRASAGFTSSMDTLFYDENITPFNSIYRDRTVGEWVFSDRVWTRFILDARDTPIGTTTGYGFSQNISIGGILPFKRESDYIKSISNVDFYFKLLDTPVNEAWNLVLSLNLHAAYTRIFNKPGMALPEGDKTAMIDGMFVGRGWQQERDGTALLDLKMELNVPIVPGMFGASLFVEGANLWNGDENESDFNIDDFKFSIGGSLGITNQIMPISFYMAKTFYTDSGSIVWSPESDYNKVFGGFATWGISFNMNYLLQ</sequence>
<feature type="domain" description="POTRA" evidence="9">
    <location>
        <begin position="279"/>
        <end position="357"/>
    </location>
</feature>
<protein>
    <recommendedName>
        <fullName evidence="7">Outer membrane protein assembly factor BamA</fullName>
    </recommendedName>
</protein>
<organism evidence="10 11">
    <name type="scientific">Thiospirochaeta perfilievii</name>
    <dbReference type="NCBI Taxonomy" id="252967"/>
    <lineage>
        <taxon>Bacteria</taxon>
        <taxon>Pseudomonadati</taxon>
        <taxon>Spirochaetota</taxon>
        <taxon>Spirochaetia</taxon>
        <taxon>Spirochaetales</taxon>
        <taxon>Spirochaetaceae</taxon>
        <taxon>Thiospirochaeta</taxon>
    </lineage>
</organism>
<evidence type="ECO:0000256" key="4">
    <source>
        <dbReference type="ARBA" id="ARBA00022737"/>
    </source>
</evidence>
<dbReference type="GO" id="GO:0009279">
    <property type="term" value="C:cell outer membrane"/>
    <property type="evidence" value="ECO:0007669"/>
    <property type="project" value="UniProtKB-UniRule"/>
</dbReference>
<dbReference type="Gene3D" id="3.10.20.310">
    <property type="entry name" value="membrane protein fhac"/>
    <property type="match status" value="4"/>
</dbReference>
<name>A0A5C1Q7B6_9SPIO</name>
<keyword evidence="4" id="KW-0677">Repeat</keyword>
<dbReference type="AlphaFoldDB" id="A0A5C1Q7B6"/>
<dbReference type="Proteomes" id="UP000323824">
    <property type="component" value="Chromosome"/>
</dbReference>
<feature type="domain" description="POTRA" evidence="9">
    <location>
        <begin position="107"/>
        <end position="183"/>
    </location>
</feature>